<feature type="chain" id="PRO_5014193790" evidence="1">
    <location>
        <begin position="25"/>
        <end position="71"/>
    </location>
</feature>
<evidence type="ECO:0000313" key="3">
    <source>
        <dbReference type="Proteomes" id="UP000001073"/>
    </source>
</evidence>
<organism evidence="2 3">
    <name type="scientific">Nomascus leucogenys</name>
    <name type="common">Northern white-cheeked gibbon</name>
    <name type="synonym">Hylobates leucogenys</name>
    <dbReference type="NCBI Taxonomy" id="61853"/>
    <lineage>
        <taxon>Eukaryota</taxon>
        <taxon>Metazoa</taxon>
        <taxon>Chordata</taxon>
        <taxon>Craniata</taxon>
        <taxon>Vertebrata</taxon>
        <taxon>Euteleostomi</taxon>
        <taxon>Mammalia</taxon>
        <taxon>Eutheria</taxon>
        <taxon>Euarchontoglires</taxon>
        <taxon>Primates</taxon>
        <taxon>Haplorrhini</taxon>
        <taxon>Catarrhini</taxon>
        <taxon>Hylobatidae</taxon>
        <taxon>Nomascus</taxon>
    </lineage>
</organism>
<feature type="signal peptide" evidence="1">
    <location>
        <begin position="1"/>
        <end position="24"/>
    </location>
</feature>
<reference evidence="2" key="2">
    <citation type="submission" date="2025-08" db="UniProtKB">
        <authorList>
            <consortium name="Ensembl"/>
        </authorList>
    </citation>
    <scope>IDENTIFICATION</scope>
</reference>
<sequence>MAVLWRLSTLCGRALLLQTPVVRPAHISALLQNQPTPEWCGVQYIGLSPSHHSVVTMFMGMPCRNFWHFQL</sequence>
<evidence type="ECO:0000313" key="2">
    <source>
        <dbReference type="Ensembl" id="ENSNLEP00000034640.1"/>
    </source>
</evidence>
<dbReference type="Ensembl" id="ENSNLET00000051649.1">
    <property type="protein sequence ID" value="ENSNLEP00000034640.1"/>
    <property type="gene ID" value="ENSNLEG00000033014.1"/>
</dbReference>
<dbReference type="OMA" id="HHSVVTM"/>
<dbReference type="STRING" id="61853.ENSNLEP00000034640"/>
<dbReference type="InParanoid" id="A0A2I3GTT7"/>
<reference evidence="2" key="3">
    <citation type="submission" date="2025-09" db="UniProtKB">
        <authorList>
            <consortium name="Ensembl"/>
        </authorList>
    </citation>
    <scope>IDENTIFICATION</scope>
</reference>
<dbReference type="AlphaFoldDB" id="A0A2I3GTT7"/>
<evidence type="ECO:0000256" key="1">
    <source>
        <dbReference type="SAM" id="SignalP"/>
    </source>
</evidence>
<name>A0A2I3GTT7_NOMLE</name>
<dbReference type="GeneTree" id="ENSGT00950000184991"/>
<dbReference type="Proteomes" id="UP000001073">
    <property type="component" value="Unplaced"/>
</dbReference>
<reference evidence="2" key="1">
    <citation type="submission" date="2012-10" db="EMBL/GenBank/DDBJ databases">
        <authorList>
            <consortium name="Gibbon Genome Sequencing Consortium"/>
        </authorList>
    </citation>
    <scope>NUCLEOTIDE SEQUENCE [LARGE SCALE GENOMIC DNA]</scope>
</reference>
<keyword evidence="1" id="KW-0732">Signal</keyword>
<protein>
    <submittedName>
        <fullName evidence="2">Uncharacterized protein</fullName>
    </submittedName>
</protein>
<proteinExistence type="predicted"/>
<keyword evidence="3" id="KW-1185">Reference proteome</keyword>
<accession>A0A2I3GTT7</accession>